<organism evidence="2 3">
    <name type="scientific">Protea cynaroides</name>
    <dbReference type="NCBI Taxonomy" id="273540"/>
    <lineage>
        <taxon>Eukaryota</taxon>
        <taxon>Viridiplantae</taxon>
        <taxon>Streptophyta</taxon>
        <taxon>Embryophyta</taxon>
        <taxon>Tracheophyta</taxon>
        <taxon>Spermatophyta</taxon>
        <taxon>Magnoliopsida</taxon>
        <taxon>Proteales</taxon>
        <taxon>Proteaceae</taxon>
        <taxon>Protea</taxon>
    </lineage>
</organism>
<feature type="compositionally biased region" description="Acidic residues" evidence="1">
    <location>
        <begin position="95"/>
        <end position="106"/>
    </location>
</feature>
<accession>A0A9Q0K4J1</accession>
<comment type="caution">
    <text evidence="2">The sequence shown here is derived from an EMBL/GenBank/DDBJ whole genome shotgun (WGS) entry which is preliminary data.</text>
</comment>
<evidence type="ECO:0000256" key="1">
    <source>
        <dbReference type="SAM" id="MobiDB-lite"/>
    </source>
</evidence>
<feature type="region of interest" description="Disordered" evidence="1">
    <location>
        <begin position="75"/>
        <end position="133"/>
    </location>
</feature>
<feature type="compositionally biased region" description="Basic and acidic residues" evidence="1">
    <location>
        <begin position="79"/>
        <end position="94"/>
    </location>
</feature>
<evidence type="ECO:0000313" key="2">
    <source>
        <dbReference type="EMBL" id="KAJ4962567.1"/>
    </source>
</evidence>
<sequence length="133" mass="15129">MRVLIYRLKENHHAGSYNVGKQNEGLEDGNKRAHSYNGGPIMVVERSPLPDVGNSSPLNRQNSRAVLPLYCHELSSYSQERESPSRERETNARDADDDEELQEGESEDIHSHNGVLKKLNYSSFDDDKDNNMK</sequence>
<evidence type="ECO:0000313" key="3">
    <source>
        <dbReference type="Proteomes" id="UP001141806"/>
    </source>
</evidence>
<proteinExistence type="predicted"/>
<dbReference type="EMBL" id="JAMYWD010000008">
    <property type="protein sequence ID" value="KAJ4962567.1"/>
    <property type="molecule type" value="Genomic_DNA"/>
</dbReference>
<protein>
    <submittedName>
        <fullName evidence="2">Uncharacterized protein</fullName>
    </submittedName>
</protein>
<keyword evidence="3" id="KW-1185">Reference proteome</keyword>
<dbReference type="AlphaFoldDB" id="A0A9Q0K4J1"/>
<feature type="compositionally biased region" description="Acidic residues" evidence="1">
    <location>
        <begin position="124"/>
        <end position="133"/>
    </location>
</feature>
<gene>
    <name evidence="2" type="ORF">NE237_022506</name>
</gene>
<dbReference type="OrthoDB" id="1921697at2759"/>
<dbReference type="Proteomes" id="UP001141806">
    <property type="component" value="Unassembled WGS sequence"/>
</dbReference>
<name>A0A9Q0K4J1_9MAGN</name>
<reference evidence="2" key="1">
    <citation type="journal article" date="2023" name="Plant J.">
        <title>The genome of the king protea, Protea cynaroides.</title>
        <authorList>
            <person name="Chang J."/>
            <person name="Duong T.A."/>
            <person name="Schoeman C."/>
            <person name="Ma X."/>
            <person name="Roodt D."/>
            <person name="Barker N."/>
            <person name="Li Z."/>
            <person name="Van de Peer Y."/>
            <person name="Mizrachi E."/>
        </authorList>
    </citation>
    <scope>NUCLEOTIDE SEQUENCE</scope>
    <source>
        <tissue evidence="2">Young leaves</tissue>
    </source>
</reference>
<feature type="region of interest" description="Disordered" evidence="1">
    <location>
        <begin position="16"/>
        <end position="61"/>
    </location>
</feature>